<dbReference type="Pfam" id="PF07813">
    <property type="entry name" value="LTXXQ"/>
    <property type="match status" value="1"/>
</dbReference>
<feature type="region of interest" description="Disordered" evidence="1">
    <location>
        <begin position="31"/>
        <end position="52"/>
    </location>
</feature>
<evidence type="ECO:0000313" key="3">
    <source>
        <dbReference type="EMBL" id="MFD1383964.1"/>
    </source>
</evidence>
<feature type="chain" id="PRO_5046322472" evidence="2">
    <location>
        <begin position="28"/>
        <end position="164"/>
    </location>
</feature>
<feature type="compositionally biased region" description="Polar residues" evidence="1">
    <location>
        <begin position="41"/>
        <end position="51"/>
    </location>
</feature>
<accession>A0ABW4B163</accession>
<gene>
    <name evidence="3" type="ORF">ACFQ45_11315</name>
</gene>
<organism evidence="3 4">
    <name type="scientific">Rhodanobacter aciditrophus</name>
    <dbReference type="NCBI Taxonomy" id="1623218"/>
    <lineage>
        <taxon>Bacteria</taxon>
        <taxon>Pseudomonadati</taxon>
        <taxon>Pseudomonadota</taxon>
        <taxon>Gammaproteobacteria</taxon>
        <taxon>Lysobacterales</taxon>
        <taxon>Rhodanobacteraceae</taxon>
        <taxon>Rhodanobacter</taxon>
    </lineage>
</organism>
<name>A0ABW4B163_9GAMM</name>
<protein>
    <submittedName>
        <fullName evidence="3">Spy/CpxP family protein refolding chaperone</fullName>
    </submittedName>
</protein>
<dbReference type="RefSeq" id="WP_377367731.1">
    <property type="nucleotide sequence ID" value="NZ_JBHTMN010000012.1"/>
</dbReference>
<keyword evidence="2" id="KW-0732">Signal</keyword>
<evidence type="ECO:0000256" key="1">
    <source>
        <dbReference type="SAM" id="MobiDB-lite"/>
    </source>
</evidence>
<feature type="signal peptide" evidence="2">
    <location>
        <begin position="1"/>
        <end position="27"/>
    </location>
</feature>
<sequence length="164" mass="18287">MTKIKTKSAKYGALGVAAILSTAVATASFAEVEPDSRQSHKTQAQGSQAQQRMDMMNPYSEAMLDRVAQQLQLDEPTKAKASKLFADARQERKEVIEGLRSLREPIQNLEPSSGDYVDQVAELAEKRGDLMMRLDVQQAETRHAFYAMLTDEQISKLEALPQRS</sequence>
<reference evidence="4" key="1">
    <citation type="journal article" date="2019" name="Int. J. Syst. Evol. Microbiol.">
        <title>The Global Catalogue of Microorganisms (GCM) 10K type strain sequencing project: providing services to taxonomists for standard genome sequencing and annotation.</title>
        <authorList>
            <consortium name="The Broad Institute Genomics Platform"/>
            <consortium name="The Broad Institute Genome Sequencing Center for Infectious Disease"/>
            <person name="Wu L."/>
            <person name="Ma J."/>
        </authorList>
    </citation>
    <scope>NUCLEOTIDE SEQUENCE [LARGE SCALE GENOMIC DNA]</scope>
    <source>
        <strain evidence="4">JCM 30774</strain>
    </source>
</reference>
<evidence type="ECO:0000256" key="2">
    <source>
        <dbReference type="SAM" id="SignalP"/>
    </source>
</evidence>
<dbReference type="Proteomes" id="UP001597059">
    <property type="component" value="Unassembled WGS sequence"/>
</dbReference>
<keyword evidence="4" id="KW-1185">Reference proteome</keyword>
<proteinExistence type="predicted"/>
<evidence type="ECO:0000313" key="4">
    <source>
        <dbReference type="Proteomes" id="UP001597059"/>
    </source>
</evidence>
<dbReference type="Gene3D" id="1.20.120.1490">
    <property type="match status" value="1"/>
</dbReference>
<dbReference type="EMBL" id="JBHTMN010000012">
    <property type="protein sequence ID" value="MFD1383964.1"/>
    <property type="molecule type" value="Genomic_DNA"/>
</dbReference>
<dbReference type="InterPro" id="IPR012899">
    <property type="entry name" value="LTXXQ"/>
</dbReference>
<comment type="caution">
    <text evidence="3">The sequence shown here is derived from an EMBL/GenBank/DDBJ whole genome shotgun (WGS) entry which is preliminary data.</text>
</comment>